<accession>A0ACB8RH73</accession>
<keyword evidence="2" id="KW-1185">Reference proteome</keyword>
<dbReference type="Proteomes" id="UP000814033">
    <property type="component" value="Unassembled WGS sequence"/>
</dbReference>
<evidence type="ECO:0000313" key="2">
    <source>
        <dbReference type="Proteomes" id="UP000814033"/>
    </source>
</evidence>
<reference evidence="1" key="2">
    <citation type="journal article" date="2022" name="New Phytol.">
        <title>Evolutionary transition to the ectomycorrhizal habit in the genomes of a hyperdiverse lineage of mushroom-forming fungi.</title>
        <authorList>
            <person name="Looney B."/>
            <person name="Miyauchi S."/>
            <person name="Morin E."/>
            <person name="Drula E."/>
            <person name="Courty P.E."/>
            <person name="Kohler A."/>
            <person name="Kuo A."/>
            <person name="LaButti K."/>
            <person name="Pangilinan J."/>
            <person name="Lipzen A."/>
            <person name="Riley R."/>
            <person name="Andreopoulos W."/>
            <person name="He G."/>
            <person name="Johnson J."/>
            <person name="Nolan M."/>
            <person name="Tritt A."/>
            <person name="Barry K.W."/>
            <person name="Grigoriev I.V."/>
            <person name="Nagy L.G."/>
            <person name="Hibbett D."/>
            <person name="Henrissat B."/>
            <person name="Matheny P.B."/>
            <person name="Labbe J."/>
            <person name="Martin F.M."/>
        </authorList>
    </citation>
    <scope>NUCLEOTIDE SEQUENCE</scope>
    <source>
        <strain evidence="1">FP105234-sp</strain>
    </source>
</reference>
<gene>
    <name evidence="1" type="ORF">FA95DRAFT_412185</name>
</gene>
<reference evidence="1" key="1">
    <citation type="submission" date="2021-02" db="EMBL/GenBank/DDBJ databases">
        <authorList>
            <consortium name="DOE Joint Genome Institute"/>
            <person name="Ahrendt S."/>
            <person name="Looney B.P."/>
            <person name="Miyauchi S."/>
            <person name="Morin E."/>
            <person name="Drula E."/>
            <person name="Courty P.E."/>
            <person name="Chicoki N."/>
            <person name="Fauchery L."/>
            <person name="Kohler A."/>
            <person name="Kuo A."/>
            <person name="Labutti K."/>
            <person name="Pangilinan J."/>
            <person name="Lipzen A."/>
            <person name="Riley R."/>
            <person name="Andreopoulos W."/>
            <person name="He G."/>
            <person name="Johnson J."/>
            <person name="Barry K.W."/>
            <person name="Grigoriev I.V."/>
            <person name="Nagy L."/>
            <person name="Hibbett D."/>
            <person name="Henrissat B."/>
            <person name="Matheny P.B."/>
            <person name="Labbe J."/>
            <person name="Martin F."/>
        </authorList>
    </citation>
    <scope>NUCLEOTIDE SEQUENCE</scope>
    <source>
        <strain evidence="1">FP105234-sp</strain>
    </source>
</reference>
<evidence type="ECO:0000313" key="1">
    <source>
        <dbReference type="EMBL" id="KAI0043257.1"/>
    </source>
</evidence>
<comment type="caution">
    <text evidence="1">The sequence shown here is derived from an EMBL/GenBank/DDBJ whole genome shotgun (WGS) entry which is preliminary data.</text>
</comment>
<protein>
    <submittedName>
        <fullName evidence="1">Uncharacterized protein</fullName>
    </submittedName>
</protein>
<organism evidence="1 2">
    <name type="scientific">Auriscalpium vulgare</name>
    <dbReference type="NCBI Taxonomy" id="40419"/>
    <lineage>
        <taxon>Eukaryota</taxon>
        <taxon>Fungi</taxon>
        <taxon>Dikarya</taxon>
        <taxon>Basidiomycota</taxon>
        <taxon>Agaricomycotina</taxon>
        <taxon>Agaricomycetes</taxon>
        <taxon>Russulales</taxon>
        <taxon>Auriscalpiaceae</taxon>
        <taxon>Auriscalpium</taxon>
    </lineage>
</organism>
<name>A0ACB8RH73_9AGAM</name>
<dbReference type="EMBL" id="MU276026">
    <property type="protein sequence ID" value="KAI0043257.1"/>
    <property type="molecule type" value="Genomic_DNA"/>
</dbReference>
<sequence length="236" mass="26042">MSSKGTPTPWALSSETWTRSPSQPVPAITTLEVAGQAYKPKPGHGAAPVTILATTLAILKEIVDAANSLPYVKAVAGIVLKIIELKDNLDKVHARWEVVMDKVKLLAQIICDAYEFPTHFGTATLPSDIFYFLETAESNLQEVIGTMKQQHKQKKSWIAPILAGNLTDEINKCDGLVSNIIQKYEMSMIFSIRCHQHTGSLSTLVFHFIHIIETLKGVAGPRVAKDHPNYCKRTSH</sequence>
<proteinExistence type="predicted"/>